<protein>
    <recommendedName>
        <fullName evidence="1">DUF3298 domain-containing protein</fullName>
    </recommendedName>
</protein>
<dbReference type="EMBL" id="LN854156">
    <property type="protein sequence ID" value="CRY97576.1"/>
    <property type="molecule type" value="Genomic_DNA"/>
</dbReference>
<evidence type="ECO:0000313" key="2">
    <source>
        <dbReference type="EMBL" id="CRY97576.1"/>
    </source>
</evidence>
<dbReference type="Pfam" id="PF11738">
    <property type="entry name" value="DUF3298"/>
    <property type="match status" value="1"/>
</dbReference>
<reference evidence="2" key="1">
    <citation type="submission" date="2015-06" db="EMBL/GenBank/DDBJ databases">
        <authorList>
            <person name="Joergensen T."/>
        </authorList>
    </citation>
    <scope>NUCLEOTIDE SEQUENCE</scope>
    <source>
        <strain evidence="2">RGFK1651</strain>
    </source>
</reference>
<feature type="domain" description="DUF3298" evidence="1">
    <location>
        <begin position="124"/>
        <end position="192"/>
    </location>
</feature>
<dbReference type="InterPro" id="IPR021729">
    <property type="entry name" value="DUF3298"/>
</dbReference>
<dbReference type="InterPro" id="IPR037126">
    <property type="entry name" value="PdaC/RsiV-like_sf"/>
</dbReference>
<proteinExistence type="predicted"/>
<accession>A0A0H5Q6B2</accession>
<name>A0A0H5Q6B2_9ZZZZ</name>
<reference evidence="2" key="2">
    <citation type="submission" date="2015-07" db="EMBL/GenBank/DDBJ databases">
        <title>Plasmids, circular viruses and viroids from rat gut.</title>
        <authorList>
            <person name="Jorgensen T.J."/>
            <person name="Hansen M.A."/>
            <person name="Xu Z."/>
            <person name="Tabak M.A."/>
            <person name="Sorensen S.J."/>
            <person name="Hansen L.H."/>
        </authorList>
    </citation>
    <scope>NUCLEOTIDE SEQUENCE</scope>
    <source>
        <strain evidence="2">RGFK1651</strain>
    </source>
</reference>
<evidence type="ECO:0000259" key="1">
    <source>
        <dbReference type="Pfam" id="PF11738"/>
    </source>
</evidence>
<sequence>MPVHGGSAVFCYDTEKYLAGTDFFRIFAPGNSSTNHMRRVAESLGYALSDTVIPDSVIAASPNFLSRYDGCYSASGNVEMMTGRILSYAITTSGYIPHAAHGMYEVSYLNYDIDSARIITLEKIFTPEGINALPAVIRDAAVEMTPTIGRTDITELPSRGNFYISADNDIVFAYQPYEVASYAQGEIQIPLPAYVLSNYLTEYGTQLLLQ</sequence>
<organism evidence="2">
    <name type="scientific">uncultured prokaryote</name>
    <dbReference type="NCBI Taxonomy" id="198431"/>
    <lineage>
        <taxon>unclassified sequences</taxon>
        <taxon>environmental samples</taxon>
    </lineage>
</organism>
<dbReference type="Gene3D" id="3.90.640.20">
    <property type="entry name" value="Heat-shock cognate protein, ATPase"/>
    <property type="match status" value="1"/>
</dbReference>
<dbReference type="AlphaFoldDB" id="A0A0H5Q6B2"/>